<comment type="caution">
    <text evidence="1">The sequence shown here is derived from an EMBL/GenBank/DDBJ whole genome shotgun (WGS) entry which is preliminary data.</text>
</comment>
<organism evidence="1 2">
    <name type="scientific">Vermiconidia calcicola</name>
    <dbReference type="NCBI Taxonomy" id="1690605"/>
    <lineage>
        <taxon>Eukaryota</taxon>
        <taxon>Fungi</taxon>
        <taxon>Dikarya</taxon>
        <taxon>Ascomycota</taxon>
        <taxon>Pezizomycotina</taxon>
        <taxon>Dothideomycetes</taxon>
        <taxon>Dothideomycetidae</taxon>
        <taxon>Mycosphaerellales</taxon>
        <taxon>Extremaceae</taxon>
        <taxon>Vermiconidia</taxon>
    </lineage>
</organism>
<gene>
    <name evidence="1" type="ORF">LTR37_018326</name>
</gene>
<name>A0ACC3MHF7_9PEZI</name>
<evidence type="ECO:0000313" key="1">
    <source>
        <dbReference type="EMBL" id="KAK3691966.1"/>
    </source>
</evidence>
<proteinExistence type="predicted"/>
<accession>A0ACC3MHF7</accession>
<keyword evidence="2" id="KW-1185">Reference proteome</keyword>
<protein>
    <submittedName>
        <fullName evidence="1">Uncharacterized protein</fullName>
    </submittedName>
</protein>
<evidence type="ECO:0000313" key="2">
    <source>
        <dbReference type="Proteomes" id="UP001281147"/>
    </source>
</evidence>
<dbReference type="Proteomes" id="UP001281147">
    <property type="component" value="Unassembled WGS sequence"/>
</dbReference>
<dbReference type="EMBL" id="JAUTXU010000253">
    <property type="protein sequence ID" value="KAK3691966.1"/>
    <property type="molecule type" value="Genomic_DNA"/>
</dbReference>
<reference evidence="1" key="1">
    <citation type="submission" date="2023-07" db="EMBL/GenBank/DDBJ databases">
        <title>Black Yeasts Isolated from many extreme environments.</title>
        <authorList>
            <person name="Coleine C."/>
            <person name="Stajich J.E."/>
            <person name="Selbmann L."/>
        </authorList>
    </citation>
    <scope>NUCLEOTIDE SEQUENCE</scope>
    <source>
        <strain evidence="1">CCFEE 5714</strain>
    </source>
</reference>
<sequence>MSGKTAKYWGTPHLLCLYFPLNMFALTLLLSLLSVLSFTSAQASSNNGSSAVFVYEGDDHTTFEFAPNADRSTGDLCFHLSSPAGNAWVGVGIGENMADALMFIAYPSSNGEDVTISARIAEGNSEPTYQKDIKIEQLGTNAVTGSRETQNIVANGVCRDCKNWWLGSINFDHPAQPFIFAVGDVFPTINSDSGSADLSRHFFYGHFTMDMTAATSVSGGAVPSGPYVRKDASQAFGRR</sequence>